<protein>
    <recommendedName>
        <fullName evidence="4">Peptidase S1 domain-containing protein</fullName>
    </recommendedName>
</protein>
<dbReference type="Proteomes" id="UP000249218">
    <property type="component" value="Unassembled WGS sequence"/>
</dbReference>
<organism evidence="2 3">
    <name type="scientific">Helicoverpa armigera</name>
    <name type="common">Cotton bollworm</name>
    <name type="synonym">Heliothis armigera</name>
    <dbReference type="NCBI Taxonomy" id="29058"/>
    <lineage>
        <taxon>Eukaryota</taxon>
        <taxon>Metazoa</taxon>
        <taxon>Ecdysozoa</taxon>
        <taxon>Arthropoda</taxon>
        <taxon>Hexapoda</taxon>
        <taxon>Insecta</taxon>
        <taxon>Pterygota</taxon>
        <taxon>Neoptera</taxon>
        <taxon>Endopterygota</taxon>
        <taxon>Lepidoptera</taxon>
        <taxon>Glossata</taxon>
        <taxon>Ditrysia</taxon>
        <taxon>Noctuoidea</taxon>
        <taxon>Noctuidae</taxon>
        <taxon>Heliothinae</taxon>
        <taxon>Helicoverpa</taxon>
    </lineage>
</organism>
<evidence type="ECO:0000256" key="1">
    <source>
        <dbReference type="SAM" id="SignalP"/>
    </source>
</evidence>
<feature type="signal peptide" evidence="1">
    <location>
        <begin position="1"/>
        <end position="19"/>
    </location>
</feature>
<feature type="chain" id="PRO_5016016427" description="Peptidase S1 domain-containing protein" evidence="1">
    <location>
        <begin position="20"/>
        <end position="405"/>
    </location>
</feature>
<evidence type="ECO:0000313" key="3">
    <source>
        <dbReference type="Proteomes" id="UP000249218"/>
    </source>
</evidence>
<evidence type="ECO:0008006" key="4">
    <source>
        <dbReference type="Google" id="ProtNLM"/>
    </source>
</evidence>
<keyword evidence="3" id="KW-1185">Reference proteome</keyword>
<dbReference type="OrthoDB" id="7387520at2759"/>
<accession>A0A2W1BIV4</accession>
<dbReference type="EMBL" id="KZ150122">
    <property type="protein sequence ID" value="PZC73167.1"/>
    <property type="molecule type" value="Genomic_DNA"/>
</dbReference>
<reference evidence="2 3" key="1">
    <citation type="journal article" date="2017" name="BMC Biol.">
        <title>Genomic innovations, transcriptional plasticity and gene loss underlying the evolution and divergence of two highly polyphagous and invasive Helicoverpa pest species.</title>
        <authorList>
            <person name="Pearce S.L."/>
            <person name="Clarke D.F."/>
            <person name="East P.D."/>
            <person name="Elfekih S."/>
            <person name="Gordon K.H."/>
            <person name="Jermiin L.S."/>
            <person name="McGaughran A."/>
            <person name="Oakeshott J.G."/>
            <person name="Papanikolaou A."/>
            <person name="Perera O.P."/>
            <person name="Rane R.V."/>
            <person name="Richards S."/>
            <person name="Tay W.T."/>
            <person name="Walsh T.K."/>
            <person name="Anderson A."/>
            <person name="Anderson C.J."/>
            <person name="Asgari S."/>
            <person name="Board P.G."/>
            <person name="Bretschneider A."/>
            <person name="Campbell P.M."/>
            <person name="Chertemps T."/>
            <person name="Christeller J.T."/>
            <person name="Coppin C.W."/>
            <person name="Downes S.J."/>
            <person name="Duan G."/>
            <person name="Farnsworth C.A."/>
            <person name="Good R.T."/>
            <person name="Han L.B."/>
            <person name="Han Y.C."/>
            <person name="Hatje K."/>
            <person name="Horne I."/>
            <person name="Huang Y.P."/>
            <person name="Hughes D.S."/>
            <person name="Jacquin-Joly E."/>
            <person name="James W."/>
            <person name="Jhangiani S."/>
            <person name="Kollmar M."/>
            <person name="Kuwar S.S."/>
            <person name="Li S."/>
            <person name="Liu N.Y."/>
            <person name="Maibeche M.T."/>
            <person name="Miller J.R."/>
            <person name="Montagne N."/>
            <person name="Perry T."/>
            <person name="Qu J."/>
            <person name="Song S.V."/>
            <person name="Sutton G.G."/>
            <person name="Vogel H."/>
            <person name="Walenz B.P."/>
            <person name="Xu W."/>
            <person name="Zhang H.J."/>
            <person name="Zou Z."/>
            <person name="Batterham P."/>
            <person name="Edwards O.R."/>
            <person name="Feyereisen R."/>
            <person name="Gibbs R.A."/>
            <person name="Heckel D.G."/>
            <person name="McGrath A."/>
            <person name="Robin C."/>
            <person name="Scherer S.E."/>
            <person name="Worley K.C."/>
            <person name="Wu Y.D."/>
        </authorList>
    </citation>
    <scope>NUCLEOTIDE SEQUENCE [LARGE SCALE GENOMIC DNA]</scope>
    <source>
        <strain evidence="2">Harm_GR_Male_#8</strain>
        <tissue evidence="2">Whole organism</tissue>
    </source>
</reference>
<dbReference type="AlphaFoldDB" id="A0A2W1BIV4"/>
<evidence type="ECO:0000313" key="2">
    <source>
        <dbReference type="EMBL" id="PZC73167.1"/>
    </source>
</evidence>
<keyword evidence="1" id="KW-0732">Signal</keyword>
<name>A0A2W1BIV4_HELAM</name>
<proteinExistence type="predicted"/>
<sequence length="405" mass="48168">MCRLWFVTILCYQIPSYHAFFWSTKGHPWIEKYHYPGYYTTPKSVYVNGTNTEIPGTKFTPDYRVEEKMHVVYSSFKKEQEKPYRITPIYKMLGVPYYKRDVEQGTNLGCYCCATYRRHITLAGCAVLTTRHVLTTANPTVLILRSYGHMENLEGILGGWYEYSANTYNSSLYFSVSRIHIHPMYKYDYEVNVSHPIPVMYDLSLWAATYRFYGNWYTYSTAYICPRAGSGWYEYSSTIPRTFDLSVVVGHQFMKSYKRRPLPWHKYAVRTKKYVWPCPKSDWHWYHCIMGEYWGRFGMDSGGAMHMMMEGKSNRHDGLAGMCSFSLKLRAFQTTHYFTVVDTYPVLDFLYDAYLGLKPYAWLDYRFQNTRWGAPIPYWGEYVYSGYSFGWDYYYYMSPLPNYRR</sequence>
<gene>
    <name evidence="2" type="primary">HaOG209959</name>
    <name evidence="2" type="ORF">B5X24_HaOG209959</name>
</gene>